<evidence type="ECO:0000256" key="2">
    <source>
        <dbReference type="ARBA" id="ARBA00022490"/>
    </source>
</evidence>
<protein>
    <recommendedName>
        <fullName evidence="5">CS domain-containing protein</fullName>
    </recommendedName>
</protein>
<feature type="region of interest" description="Disordered" evidence="4">
    <location>
        <begin position="1"/>
        <end position="68"/>
    </location>
</feature>
<accession>A0AAD7UKD5</accession>
<dbReference type="InterPro" id="IPR037898">
    <property type="entry name" value="NudC_fam"/>
</dbReference>
<dbReference type="EMBL" id="JAQMWT010000136">
    <property type="protein sequence ID" value="KAJ8609630.1"/>
    <property type="molecule type" value="Genomic_DNA"/>
</dbReference>
<dbReference type="SUPFAM" id="SSF49764">
    <property type="entry name" value="HSP20-like chaperones"/>
    <property type="match status" value="2"/>
</dbReference>
<evidence type="ECO:0000256" key="3">
    <source>
        <dbReference type="SAM" id="Coils"/>
    </source>
</evidence>
<feature type="domain" description="CS" evidence="5">
    <location>
        <begin position="372"/>
        <end position="460"/>
    </location>
</feature>
<organism evidence="6 7">
    <name type="scientific">Chrysophaeum taylorii</name>
    <dbReference type="NCBI Taxonomy" id="2483200"/>
    <lineage>
        <taxon>Eukaryota</taxon>
        <taxon>Sar</taxon>
        <taxon>Stramenopiles</taxon>
        <taxon>Ochrophyta</taxon>
        <taxon>Pelagophyceae</taxon>
        <taxon>Pelagomonadales</taxon>
        <taxon>Pelagomonadaceae</taxon>
        <taxon>Chrysophaeum</taxon>
    </lineage>
</organism>
<evidence type="ECO:0000256" key="4">
    <source>
        <dbReference type="SAM" id="MobiDB-lite"/>
    </source>
</evidence>
<dbReference type="InterPro" id="IPR007052">
    <property type="entry name" value="CS_dom"/>
</dbReference>
<evidence type="ECO:0000259" key="5">
    <source>
        <dbReference type="PROSITE" id="PS51203"/>
    </source>
</evidence>
<dbReference type="GO" id="GO:0051082">
    <property type="term" value="F:unfolded protein binding"/>
    <property type="evidence" value="ECO:0007669"/>
    <property type="project" value="TreeGrafter"/>
</dbReference>
<sequence length="547" mass="62120">MESEETEASKQYREAREREAARQKARADKEDAWRRLESGKRARAEALAKLMGGGKPPKKAPVEARRAGRGAKAALRSYARWAQDSAFLDESQRAALAALIGEWRGIKASSGTAADFPAAPPRARLKELHAAIARRGVGNTELWGRYVSRVREVESATDPRSGRPKAAPAAVAPEPPDEEYRDDRKFVAIEDINEMMRVRWTETREREERAAEEARRTEALVELEKKAVEAKRERAQHKSVDLDDDGFVVSTTPQVLDVKPAVLDGYTWTDDSERVVLYVELSRPARAHDLDVRIQADTLEISHRESRVLRRSFFARIEPRHEDSVWYLEDGGDVLRFELVKETGRGGRDDDDDDWPMVFKGDDHDWRRTTKTNDERFVWKQTDVDISVSLRVPRGTTKYDVSVAMRRDTLRVYVKKAGVLIDGTLNRDINVPDSTWCLEGVDLTLSLSKLEKDEPWQRLMSGGNQIGIREAYEQMADQPPEHGDPDFLDLEPAERAYVTILRELDRAKAAGDDALVQDLTRDLDAFSLKLDADIDRPHRKAILKAMQ</sequence>
<gene>
    <name evidence="6" type="ORF">CTAYLR_006262</name>
</gene>
<evidence type="ECO:0000256" key="1">
    <source>
        <dbReference type="ARBA" id="ARBA00004496"/>
    </source>
</evidence>
<proteinExistence type="predicted"/>
<comment type="caution">
    <text evidence="6">The sequence shown here is derived from an EMBL/GenBank/DDBJ whole genome shotgun (WGS) entry which is preliminary data.</text>
</comment>
<evidence type="ECO:0000313" key="6">
    <source>
        <dbReference type="EMBL" id="KAJ8609630.1"/>
    </source>
</evidence>
<keyword evidence="2" id="KW-0963">Cytoplasm</keyword>
<reference evidence="6" key="1">
    <citation type="submission" date="2023-01" db="EMBL/GenBank/DDBJ databases">
        <title>Metagenome sequencing of chrysophaentin producing Chrysophaeum taylorii.</title>
        <authorList>
            <person name="Davison J."/>
            <person name="Bewley C."/>
        </authorList>
    </citation>
    <scope>NUCLEOTIDE SEQUENCE</scope>
    <source>
        <strain evidence="6">NIES-1699</strain>
    </source>
</reference>
<keyword evidence="3" id="KW-0175">Coiled coil</keyword>
<dbReference type="CDD" id="cd06467">
    <property type="entry name" value="p23_NUDC_like"/>
    <property type="match status" value="1"/>
</dbReference>
<feature type="domain" description="CS" evidence="5">
    <location>
        <begin position="261"/>
        <end position="359"/>
    </location>
</feature>
<keyword evidence="7" id="KW-1185">Reference proteome</keyword>
<dbReference type="PANTHER" id="PTHR12356">
    <property type="entry name" value="NUCLEAR MOVEMENT PROTEIN NUDC"/>
    <property type="match status" value="1"/>
</dbReference>
<dbReference type="InterPro" id="IPR008978">
    <property type="entry name" value="HSP20-like_chaperone"/>
</dbReference>
<dbReference type="PROSITE" id="PS51203">
    <property type="entry name" value="CS"/>
    <property type="match status" value="2"/>
</dbReference>
<dbReference type="Gene3D" id="2.60.40.790">
    <property type="match status" value="2"/>
</dbReference>
<name>A0AAD7UKD5_9STRA</name>
<dbReference type="AlphaFoldDB" id="A0AAD7UKD5"/>
<feature type="compositionally biased region" description="Basic and acidic residues" evidence="4">
    <location>
        <begin position="7"/>
        <end position="46"/>
    </location>
</feature>
<evidence type="ECO:0000313" key="7">
    <source>
        <dbReference type="Proteomes" id="UP001230188"/>
    </source>
</evidence>
<dbReference type="Proteomes" id="UP001230188">
    <property type="component" value="Unassembled WGS sequence"/>
</dbReference>
<dbReference type="GO" id="GO:0006457">
    <property type="term" value="P:protein folding"/>
    <property type="evidence" value="ECO:0007669"/>
    <property type="project" value="TreeGrafter"/>
</dbReference>
<dbReference type="PANTHER" id="PTHR12356:SF3">
    <property type="entry name" value="NUCLEAR MIGRATION PROTEIN NUDC"/>
    <property type="match status" value="1"/>
</dbReference>
<feature type="coiled-coil region" evidence="3">
    <location>
        <begin position="197"/>
        <end position="240"/>
    </location>
</feature>
<comment type="subcellular location">
    <subcellularLocation>
        <location evidence="1">Cytoplasm</location>
    </subcellularLocation>
</comment>
<dbReference type="GO" id="GO:0005737">
    <property type="term" value="C:cytoplasm"/>
    <property type="evidence" value="ECO:0007669"/>
    <property type="project" value="UniProtKB-SubCell"/>
</dbReference>
<dbReference type="Pfam" id="PF04969">
    <property type="entry name" value="CS"/>
    <property type="match status" value="2"/>
</dbReference>
<feature type="region of interest" description="Disordered" evidence="4">
    <location>
        <begin position="153"/>
        <end position="180"/>
    </location>
</feature>